<evidence type="ECO:0000313" key="1">
    <source>
        <dbReference type="EMBL" id="SEN21727.1"/>
    </source>
</evidence>
<organism evidence="1 2">
    <name type="scientific">Brachymonas denitrificans DSM 15123</name>
    <dbReference type="NCBI Taxonomy" id="1121117"/>
    <lineage>
        <taxon>Bacteria</taxon>
        <taxon>Pseudomonadati</taxon>
        <taxon>Pseudomonadota</taxon>
        <taxon>Betaproteobacteria</taxon>
        <taxon>Burkholderiales</taxon>
        <taxon>Comamonadaceae</taxon>
        <taxon>Brachymonas</taxon>
    </lineage>
</organism>
<dbReference type="EMBL" id="FOCW01000001">
    <property type="protein sequence ID" value="SEN21727.1"/>
    <property type="molecule type" value="Genomic_DNA"/>
</dbReference>
<dbReference type="STRING" id="1121117.SAMN02745977_00779"/>
<evidence type="ECO:0000313" key="2">
    <source>
        <dbReference type="Proteomes" id="UP000199531"/>
    </source>
</evidence>
<keyword evidence="2" id="KW-1185">Reference proteome</keyword>
<accession>A0A1H8ES76</accession>
<protein>
    <submittedName>
        <fullName evidence="1">Uncharacterized protein</fullName>
    </submittedName>
</protein>
<dbReference type="PROSITE" id="PS51257">
    <property type="entry name" value="PROKAR_LIPOPROTEIN"/>
    <property type="match status" value="1"/>
</dbReference>
<dbReference type="AlphaFoldDB" id="A0A1H8ES76"/>
<dbReference type="Proteomes" id="UP000199531">
    <property type="component" value="Unassembled WGS sequence"/>
</dbReference>
<proteinExistence type="predicted"/>
<sequence>MRHLVTPLMLSAAALATACSSPVVGYRTFEADPAAARAAARETAAFERAERAERRQERRERLMDEADAVRRATGGYGADVLIVR</sequence>
<reference evidence="1 2" key="1">
    <citation type="submission" date="2016-10" db="EMBL/GenBank/DDBJ databases">
        <authorList>
            <person name="de Groot N.N."/>
        </authorList>
    </citation>
    <scope>NUCLEOTIDE SEQUENCE [LARGE SCALE GENOMIC DNA]</scope>
    <source>
        <strain evidence="1 2">DSM 15123</strain>
    </source>
</reference>
<dbReference type="RefSeq" id="WP_091814081.1">
    <property type="nucleotide sequence ID" value="NZ_FOCW01000001.1"/>
</dbReference>
<name>A0A1H8ES76_9BURK</name>
<gene>
    <name evidence="1" type="ORF">SAMN02745977_00779</name>
</gene>